<dbReference type="InterPro" id="IPR019074">
    <property type="entry name" value="YabQ"/>
</dbReference>
<evidence type="ECO:0000313" key="3">
    <source>
        <dbReference type="Proteomes" id="UP000189933"/>
    </source>
</evidence>
<feature type="transmembrane region" description="Helical" evidence="1">
    <location>
        <begin position="109"/>
        <end position="135"/>
    </location>
</feature>
<keyword evidence="1" id="KW-0472">Membrane</keyword>
<feature type="transmembrane region" description="Helical" evidence="1">
    <location>
        <begin position="7"/>
        <end position="26"/>
    </location>
</feature>
<keyword evidence="1" id="KW-1133">Transmembrane helix</keyword>
<dbReference type="AlphaFoldDB" id="A0A1T4SEW0"/>
<reference evidence="3" key="1">
    <citation type="submission" date="2017-02" db="EMBL/GenBank/DDBJ databases">
        <authorList>
            <person name="Varghese N."/>
            <person name="Submissions S."/>
        </authorList>
    </citation>
    <scope>NUCLEOTIDE SEQUENCE [LARGE SCALE GENOMIC DNA]</scope>
    <source>
        <strain evidence="3">DSM 16521</strain>
    </source>
</reference>
<protein>
    <submittedName>
        <fullName evidence="2">Spore cortex biosynthesis protein YabQ</fullName>
    </submittedName>
</protein>
<organism evidence="2 3">
    <name type="scientific">Carboxydocella sporoproducens DSM 16521</name>
    <dbReference type="NCBI Taxonomy" id="1121270"/>
    <lineage>
        <taxon>Bacteria</taxon>
        <taxon>Bacillati</taxon>
        <taxon>Bacillota</taxon>
        <taxon>Clostridia</taxon>
        <taxon>Eubacteriales</taxon>
        <taxon>Clostridiales Family XVI. Incertae Sedis</taxon>
        <taxon>Carboxydocella</taxon>
    </lineage>
</organism>
<keyword evidence="3" id="KW-1185">Reference proteome</keyword>
<evidence type="ECO:0000256" key="1">
    <source>
        <dbReference type="SAM" id="Phobius"/>
    </source>
</evidence>
<proteinExistence type="predicted"/>
<dbReference type="EMBL" id="FUXM01000054">
    <property type="protein sequence ID" value="SKA26725.1"/>
    <property type="molecule type" value="Genomic_DNA"/>
</dbReference>
<sequence>MELRLQLLSFLFSWGLGALLGIIFDFYRLWSEFYHWPKWIKALGDLIYWIIATILVFFSLLGVNGGQMRFYILLAVTLGLASYWFWFSPHVYRIISQIWRRLVNLIKKIIWLVTRPLVWLGIVLAWPWRWLLILWKNLWIRLWIKPKRNLYQRLEKWWTEKKERRK</sequence>
<name>A0A1T4SEW0_9FIRM</name>
<dbReference type="OrthoDB" id="1685240at2"/>
<accession>A0A1T4SEW0</accession>
<keyword evidence="1" id="KW-0812">Transmembrane</keyword>
<dbReference type="Proteomes" id="UP000189933">
    <property type="component" value="Unassembled WGS sequence"/>
</dbReference>
<dbReference type="RefSeq" id="WP_078666598.1">
    <property type="nucleotide sequence ID" value="NZ_FUXM01000054.1"/>
</dbReference>
<feature type="transmembrane region" description="Helical" evidence="1">
    <location>
        <begin position="70"/>
        <end position="89"/>
    </location>
</feature>
<dbReference type="NCBIfam" id="TIGR02893">
    <property type="entry name" value="spore_yabQ"/>
    <property type="match status" value="1"/>
</dbReference>
<evidence type="ECO:0000313" key="2">
    <source>
        <dbReference type="EMBL" id="SKA26725.1"/>
    </source>
</evidence>
<dbReference type="Pfam" id="PF09578">
    <property type="entry name" value="Spore_YabQ"/>
    <property type="match status" value="1"/>
</dbReference>
<feature type="transmembrane region" description="Helical" evidence="1">
    <location>
        <begin position="46"/>
        <end position="63"/>
    </location>
</feature>
<gene>
    <name evidence="2" type="ORF">SAMN02745885_02640</name>
</gene>